<evidence type="ECO:0000313" key="2">
    <source>
        <dbReference type="EMBL" id="KAK0649660.1"/>
    </source>
</evidence>
<dbReference type="Proteomes" id="UP001174936">
    <property type="component" value="Unassembled WGS sequence"/>
</dbReference>
<gene>
    <name evidence="2" type="ORF">B0T16DRAFT_410523</name>
</gene>
<dbReference type="GO" id="GO:0004672">
    <property type="term" value="F:protein kinase activity"/>
    <property type="evidence" value="ECO:0007669"/>
    <property type="project" value="InterPro"/>
</dbReference>
<dbReference type="GO" id="GO:0005524">
    <property type="term" value="F:ATP binding"/>
    <property type="evidence" value="ECO:0007669"/>
    <property type="project" value="InterPro"/>
</dbReference>
<keyword evidence="3" id="KW-1185">Reference proteome</keyword>
<dbReference type="InterPro" id="IPR053083">
    <property type="entry name" value="TF_kinase-domain_protein"/>
</dbReference>
<dbReference type="SUPFAM" id="SSF56112">
    <property type="entry name" value="Protein kinase-like (PK-like)"/>
    <property type="match status" value="1"/>
</dbReference>
<dbReference type="PANTHER" id="PTHR44305">
    <property type="entry name" value="SI:DKEY-192D15.2-RELATED"/>
    <property type="match status" value="1"/>
</dbReference>
<dbReference type="PROSITE" id="PS50011">
    <property type="entry name" value="PROTEIN_KINASE_DOM"/>
    <property type="match status" value="1"/>
</dbReference>
<evidence type="ECO:0000259" key="1">
    <source>
        <dbReference type="PROSITE" id="PS50011"/>
    </source>
</evidence>
<dbReference type="InterPro" id="IPR000719">
    <property type="entry name" value="Prot_kinase_dom"/>
</dbReference>
<feature type="domain" description="Protein kinase" evidence="1">
    <location>
        <begin position="1"/>
        <end position="326"/>
    </location>
</feature>
<reference evidence="2" key="1">
    <citation type="submission" date="2023-06" db="EMBL/GenBank/DDBJ databases">
        <title>Genome-scale phylogeny and comparative genomics of the fungal order Sordariales.</title>
        <authorList>
            <consortium name="Lawrence Berkeley National Laboratory"/>
            <person name="Hensen N."/>
            <person name="Bonometti L."/>
            <person name="Westerberg I."/>
            <person name="Brannstrom I.O."/>
            <person name="Guillou S."/>
            <person name="Cros-Aarteil S."/>
            <person name="Calhoun S."/>
            <person name="Haridas S."/>
            <person name="Kuo A."/>
            <person name="Mondo S."/>
            <person name="Pangilinan J."/>
            <person name="Riley R."/>
            <person name="Labutti K."/>
            <person name="Andreopoulos B."/>
            <person name="Lipzen A."/>
            <person name="Chen C."/>
            <person name="Yanf M."/>
            <person name="Daum C."/>
            <person name="Ng V."/>
            <person name="Clum A."/>
            <person name="Steindorff A."/>
            <person name="Ohm R."/>
            <person name="Martin F."/>
            <person name="Silar P."/>
            <person name="Natvig D."/>
            <person name="Lalanne C."/>
            <person name="Gautier V."/>
            <person name="Ament-Velasquez S.L."/>
            <person name="Kruys A."/>
            <person name="Hutchinson M.I."/>
            <person name="Powell A.J."/>
            <person name="Barry K."/>
            <person name="Miller A.N."/>
            <person name="Grigoriev I.V."/>
            <person name="Debuchy R."/>
            <person name="Gladieux P."/>
            <person name="Thoren M.H."/>
            <person name="Johannesson H."/>
        </authorList>
    </citation>
    <scope>NUCLEOTIDE SEQUENCE</scope>
    <source>
        <strain evidence="2">SMH2532-1</strain>
    </source>
</reference>
<dbReference type="InterPro" id="IPR011009">
    <property type="entry name" value="Kinase-like_dom_sf"/>
</dbReference>
<proteinExistence type="predicted"/>
<sequence length="369" mass="42564">MDLNPMSPRIWKEIHAHMATAGAQHIIQQVLIHPEHKPGMPLPIRASAQGRRYDEEEIRRELDNAMNILFIEFMGRGRFDDYIASAAQQKERFPSQVLWQIFDCLFRGVCGMAYPEAFRNRGLDFFKDDIPQTRETSINMPDCRFYPGSWEASIVHYDIDTVNVLIGDFDKTEHNIVPLIKIADLGLATPFYLGIPWDKMWARRKVGKSSIYPPEATSHEWDYHEIHPSWLRCMTGGNYGYWTNLYQIALIMWQLITLCRLEMPPQPVPWTVEREDGTLQAVWTYGERVLDAAYNDIDVELRELVAMCMCDNPEHRPTLEVIEGYLDKFAKTSGPEDPEEQAAQDWARRIFGGPPPPQPSMSMAGLAFI</sequence>
<name>A0AA39YD28_9PEZI</name>
<evidence type="ECO:0000313" key="3">
    <source>
        <dbReference type="Proteomes" id="UP001174936"/>
    </source>
</evidence>
<comment type="caution">
    <text evidence="2">The sequence shown here is derived from an EMBL/GenBank/DDBJ whole genome shotgun (WGS) entry which is preliminary data.</text>
</comment>
<accession>A0AA39YD28</accession>
<dbReference type="Gene3D" id="1.10.510.10">
    <property type="entry name" value="Transferase(Phosphotransferase) domain 1"/>
    <property type="match status" value="1"/>
</dbReference>
<dbReference type="EMBL" id="JAULSV010000003">
    <property type="protein sequence ID" value="KAK0649660.1"/>
    <property type="molecule type" value="Genomic_DNA"/>
</dbReference>
<organism evidence="2 3">
    <name type="scientific">Cercophora newfieldiana</name>
    <dbReference type="NCBI Taxonomy" id="92897"/>
    <lineage>
        <taxon>Eukaryota</taxon>
        <taxon>Fungi</taxon>
        <taxon>Dikarya</taxon>
        <taxon>Ascomycota</taxon>
        <taxon>Pezizomycotina</taxon>
        <taxon>Sordariomycetes</taxon>
        <taxon>Sordariomycetidae</taxon>
        <taxon>Sordariales</taxon>
        <taxon>Lasiosphaeriaceae</taxon>
        <taxon>Cercophora</taxon>
    </lineage>
</organism>
<dbReference type="AlphaFoldDB" id="A0AA39YD28"/>
<protein>
    <recommendedName>
        <fullName evidence="1">Protein kinase domain-containing protein</fullName>
    </recommendedName>
</protein>